<feature type="domain" description="CS" evidence="3">
    <location>
        <begin position="55"/>
        <end position="146"/>
    </location>
</feature>
<gene>
    <name evidence="4" type="ORF">Ctob_014940</name>
</gene>
<dbReference type="InterPro" id="IPR008978">
    <property type="entry name" value="HSP20-like_chaperone"/>
</dbReference>
<dbReference type="SUPFAM" id="SSF49764">
    <property type="entry name" value="HSP20-like chaperones"/>
    <property type="match status" value="1"/>
</dbReference>
<comment type="caution">
    <text evidence="4">The sequence shown here is derived from an EMBL/GenBank/DDBJ whole genome shotgun (WGS) entry which is preliminary data.</text>
</comment>
<dbReference type="Proteomes" id="UP000037460">
    <property type="component" value="Unassembled WGS sequence"/>
</dbReference>
<dbReference type="PANTHER" id="PTHR12356:SF3">
    <property type="entry name" value="NUCLEAR MIGRATION PROTEIN NUDC"/>
    <property type="match status" value="1"/>
</dbReference>
<evidence type="ECO:0000313" key="4">
    <source>
        <dbReference type="EMBL" id="KOO53612.1"/>
    </source>
</evidence>
<dbReference type="PROSITE" id="PS51203">
    <property type="entry name" value="CS"/>
    <property type="match status" value="1"/>
</dbReference>
<keyword evidence="5" id="KW-1185">Reference proteome</keyword>
<protein>
    <submittedName>
        <fullName evidence="4">Protein bobber 1-like protein</fullName>
    </submittedName>
</protein>
<dbReference type="GO" id="GO:0006457">
    <property type="term" value="P:protein folding"/>
    <property type="evidence" value="ECO:0007669"/>
    <property type="project" value="TreeGrafter"/>
</dbReference>
<evidence type="ECO:0000256" key="2">
    <source>
        <dbReference type="ARBA" id="ARBA00022490"/>
    </source>
</evidence>
<dbReference type="EMBL" id="JWZX01000156">
    <property type="protein sequence ID" value="KOO53612.1"/>
    <property type="molecule type" value="Genomic_DNA"/>
</dbReference>
<dbReference type="InterPro" id="IPR037898">
    <property type="entry name" value="NudC_fam"/>
</dbReference>
<accession>A0A0M0LRT7</accession>
<keyword evidence="2" id="KW-0963">Cytoplasm</keyword>
<dbReference type="Pfam" id="PF04969">
    <property type="entry name" value="CS"/>
    <property type="match status" value="1"/>
</dbReference>
<comment type="subcellular location">
    <subcellularLocation>
        <location evidence="1">Cytoplasm</location>
    </subcellularLocation>
</comment>
<name>A0A0M0LRT7_9EUKA</name>
<dbReference type="Gene3D" id="2.60.40.790">
    <property type="match status" value="1"/>
</dbReference>
<evidence type="ECO:0000259" key="3">
    <source>
        <dbReference type="PROSITE" id="PS51203"/>
    </source>
</evidence>
<reference evidence="5" key="1">
    <citation type="journal article" date="2015" name="PLoS Genet.">
        <title>Genome Sequence and Transcriptome Analyses of Chrysochromulina tobin: Metabolic Tools for Enhanced Algal Fitness in the Prominent Order Prymnesiales (Haptophyceae).</title>
        <authorList>
            <person name="Hovde B.T."/>
            <person name="Deodato C.R."/>
            <person name="Hunsperger H.M."/>
            <person name="Ryken S.A."/>
            <person name="Yost W."/>
            <person name="Jha R.K."/>
            <person name="Patterson J."/>
            <person name="Monnat R.J. Jr."/>
            <person name="Barlow S.B."/>
            <person name="Starkenburg S.R."/>
            <person name="Cattolico R.A."/>
        </authorList>
    </citation>
    <scope>NUCLEOTIDE SEQUENCE</scope>
    <source>
        <strain evidence="5">CCMP291</strain>
    </source>
</reference>
<dbReference type="AlphaFoldDB" id="A0A0M0LRT7"/>
<proteinExistence type="predicted"/>
<evidence type="ECO:0000313" key="5">
    <source>
        <dbReference type="Proteomes" id="UP000037460"/>
    </source>
</evidence>
<sequence>MSLDAAVTSAIAALPEAERALGEALSQDAIATGQTDLLAVSNGHVHLVQNASRGARCLKFAWSQSDEEVMIIVKVPSGTKAKAVKLDVGTRRLTLAVLGEVIISGDLAHMVLPEGCTFGIEDATDGGRLVTVTLAKSGKPEWKTVCVGGPELPSITKGTSVDSSDLSVEQRAELMRSCGVELAFNKAS</sequence>
<dbReference type="InterPro" id="IPR007052">
    <property type="entry name" value="CS_dom"/>
</dbReference>
<organism evidence="4 5">
    <name type="scientific">Chrysochromulina tobinii</name>
    <dbReference type="NCBI Taxonomy" id="1460289"/>
    <lineage>
        <taxon>Eukaryota</taxon>
        <taxon>Haptista</taxon>
        <taxon>Haptophyta</taxon>
        <taxon>Prymnesiophyceae</taxon>
        <taxon>Prymnesiales</taxon>
        <taxon>Chrysochromulinaceae</taxon>
        <taxon>Chrysochromulina</taxon>
    </lineage>
</organism>
<dbReference type="CDD" id="cd06467">
    <property type="entry name" value="p23_NUDC_like"/>
    <property type="match status" value="1"/>
</dbReference>
<dbReference type="GO" id="GO:0051082">
    <property type="term" value="F:unfolded protein binding"/>
    <property type="evidence" value="ECO:0007669"/>
    <property type="project" value="TreeGrafter"/>
</dbReference>
<dbReference type="OrthoDB" id="416217at2759"/>
<evidence type="ECO:0000256" key="1">
    <source>
        <dbReference type="ARBA" id="ARBA00004496"/>
    </source>
</evidence>
<dbReference type="PANTHER" id="PTHR12356">
    <property type="entry name" value="NUCLEAR MOVEMENT PROTEIN NUDC"/>
    <property type="match status" value="1"/>
</dbReference>
<dbReference type="GO" id="GO:0005737">
    <property type="term" value="C:cytoplasm"/>
    <property type="evidence" value="ECO:0007669"/>
    <property type="project" value="UniProtKB-SubCell"/>
</dbReference>